<feature type="transmembrane region" description="Helical" evidence="1">
    <location>
        <begin position="213"/>
        <end position="231"/>
    </location>
</feature>
<keyword evidence="1" id="KW-0472">Membrane</keyword>
<keyword evidence="3" id="KW-1185">Reference proteome</keyword>
<keyword evidence="1" id="KW-1133">Transmembrane helix</keyword>
<name>A0ABS4NWH3_9BACL</name>
<accession>A0ABS4NWH3</accession>
<sequence length="369" mass="44538">MLNYLMHGLNSFAIAWIGFVFLSLFFFRLKIERNVLRLTIYITVFSLSVFAYNYEPTVFTDLYRYYEILNIMRYTGSSFYNSQELINVFLFNLVAKTPYNQLLPFTVTLIRYGLLFGLIYKFIKLYNIENYLFRFFIVFYFAFIPLIESISGVRYYLSITIFGVILINEFYFNRKSLYKILYVFPLLIHTSSVMFLALRLLVIDKVYRIIRPFRFIIIFWTFFSFEISFFLQKINTSFTLSAARMLTFYTEEDRTISLRLTIARFIMISVIYAMFCIIKKKDKIIYSNNFKNYVFLELVLLFSFGSVFHDVFFQRNIFFIVLICMPMFYDFFKSEFIEYRLKRIFKVIILVLSIGMYLNQIYGIISGYF</sequence>
<feature type="transmembrane region" description="Helical" evidence="1">
    <location>
        <begin position="315"/>
        <end position="332"/>
    </location>
</feature>
<organism evidence="2 3">
    <name type="scientific">Paenibacillus silagei</name>
    <dbReference type="NCBI Taxonomy" id="1670801"/>
    <lineage>
        <taxon>Bacteria</taxon>
        <taxon>Bacillati</taxon>
        <taxon>Bacillota</taxon>
        <taxon>Bacilli</taxon>
        <taxon>Bacillales</taxon>
        <taxon>Paenibacillaceae</taxon>
        <taxon>Paenibacillus</taxon>
    </lineage>
</organism>
<protein>
    <recommendedName>
        <fullName evidence="4">EpsG family protein</fullName>
    </recommendedName>
</protein>
<feature type="transmembrane region" description="Helical" evidence="1">
    <location>
        <begin position="102"/>
        <end position="123"/>
    </location>
</feature>
<comment type="caution">
    <text evidence="2">The sequence shown here is derived from an EMBL/GenBank/DDBJ whole genome shotgun (WGS) entry which is preliminary data.</text>
</comment>
<feature type="transmembrane region" description="Helical" evidence="1">
    <location>
        <begin position="256"/>
        <end position="278"/>
    </location>
</feature>
<feature type="transmembrane region" description="Helical" evidence="1">
    <location>
        <begin position="177"/>
        <end position="201"/>
    </location>
</feature>
<dbReference type="EMBL" id="JAGGLV010000017">
    <property type="protein sequence ID" value="MBP2114401.1"/>
    <property type="molecule type" value="Genomic_DNA"/>
</dbReference>
<keyword evidence="1" id="KW-0812">Transmembrane</keyword>
<reference evidence="2 3" key="1">
    <citation type="submission" date="2021-03" db="EMBL/GenBank/DDBJ databases">
        <title>Genomic Encyclopedia of Type Strains, Phase IV (KMG-IV): sequencing the most valuable type-strain genomes for metagenomic binning, comparative biology and taxonomic classification.</title>
        <authorList>
            <person name="Goeker M."/>
        </authorList>
    </citation>
    <scope>NUCLEOTIDE SEQUENCE [LARGE SCALE GENOMIC DNA]</scope>
    <source>
        <strain evidence="2 3">DSM 101953</strain>
    </source>
</reference>
<evidence type="ECO:0008006" key="4">
    <source>
        <dbReference type="Google" id="ProtNLM"/>
    </source>
</evidence>
<evidence type="ECO:0000256" key="1">
    <source>
        <dbReference type="SAM" id="Phobius"/>
    </source>
</evidence>
<evidence type="ECO:0000313" key="3">
    <source>
        <dbReference type="Proteomes" id="UP000773462"/>
    </source>
</evidence>
<proteinExistence type="predicted"/>
<gene>
    <name evidence="2" type="ORF">J2Z70_004567</name>
</gene>
<dbReference type="Proteomes" id="UP000773462">
    <property type="component" value="Unassembled WGS sequence"/>
</dbReference>
<evidence type="ECO:0000313" key="2">
    <source>
        <dbReference type="EMBL" id="MBP2114401.1"/>
    </source>
</evidence>
<feature type="transmembrane region" description="Helical" evidence="1">
    <location>
        <begin position="344"/>
        <end position="365"/>
    </location>
</feature>
<feature type="transmembrane region" description="Helical" evidence="1">
    <location>
        <begin position="135"/>
        <end position="157"/>
    </location>
</feature>
<feature type="transmembrane region" description="Helical" evidence="1">
    <location>
        <begin position="34"/>
        <end position="54"/>
    </location>
</feature>
<feature type="transmembrane region" description="Helical" evidence="1">
    <location>
        <begin position="6"/>
        <end position="27"/>
    </location>
</feature>